<dbReference type="EMBL" id="GL534163">
    <property type="protein sequence ID" value="EFQ92833.1"/>
    <property type="molecule type" value="Genomic_DNA"/>
</dbReference>
<evidence type="ECO:0000313" key="2">
    <source>
        <dbReference type="EMBL" id="EFQ92833.1"/>
    </source>
</evidence>
<name>E3RN68_PYRTT</name>
<protein>
    <submittedName>
        <fullName evidence="2">Uncharacterized protein</fullName>
    </submittedName>
</protein>
<dbReference type="HOGENOM" id="CLU_2607184_0_0_1"/>
<dbReference type="AlphaFoldDB" id="E3RN68"/>
<keyword evidence="3" id="KW-1185">Reference proteome</keyword>
<reference evidence="2 3" key="1">
    <citation type="journal article" date="2010" name="Genome Biol.">
        <title>A first genome assembly of the barley fungal pathogen Pyrenophora teres f. teres.</title>
        <authorList>
            <person name="Ellwood S.R."/>
            <person name="Liu Z."/>
            <person name="Syme R.A."/>
            <person name="Lai Z."/>
            <person name="Hane J.K."/>
            <person name="Keiper F."/>
            <person name="Moffat C.S."/>
            <person name="Oliver R.P."/>
            <person name="Friesen T.L."/>
        </authorList>
    </citation>
    <scope>NUCLEOTIDE SEQUENCE [LARGE SCALE GENOMIC DNA]</scope>
    <source>
        <strain evidence="2 3">0-1</strain>
    </source>
</reference>
<evidence type="ECO:0000313" key="3">
    <source>
        <dbReference type="Proteomes" id="UP000001067"/>
    </source>
</evidence>
<dbReference type="Proteomes" id="UP000001067">
    <property type="component" value="Unassembled WGS sequence"/>
</dbReference>
<evidence type="ECO:0000256" key="1">
    <source>
        <dbReference type="SAM" id="MobiDB-lite"/>
    </source>
</evidence>
<accession>E3RN68</accession>
<dbReference type="OrthoDB" id="3668300at2759"/>
<sequence>MSSPEDPTTYIDVDHEATMPPPSSLDIQPDNKDHADGKEEHIWRFGEKAMTYKKWLEKQKDLDDAFLIWKQTEDGRAPP</sequence>
<organism evidence="3">
    <name type="scientific">Pyrenophora teres f. teres (strain 0-1)</name>
    <name type="common">Barley net blotch fungus</name>
    <name type="synonym">Drechslera teres f. teres</name>
    <dbReference type="NCBI Taxonomy" id="861557"/>
    <lineage>
        <taxon>Eukaryota</taxon>
        <taxon>Fungi</taxon>
        <taxon>Dikarya</taxon>
        <taxon>Ascomycota</taxon>
        <taxon>Pezizomycotina</taxon>
        <taxon>Dothideomycetes</taxon>
        <taxon>Pleosporomycetidae</taxon>
        <taxon>Pleosporales</taxon>
        <taxon>Pleosporineae</taxon>
        <taxon>Pleosporaceae</taxon>
        <taxon>Pyrenophora</taxon>
    </lineage>
</organism>
<feature type="region of interest" description="Disordered" evidence="1">
    <location>
        <begin position="1"/>
        <end position="37"/>
    </location>
</feature>
<gene>
    <name evidence="2" type="ORF">PTT_09998</name>
</gene>
<proteinExistence type="predicted"/>
<dbReference type="KEGG" id="pte:PTT_09998"/>